<evidence type="ECO:0000313" key="8">
    <source>
        <dbReference type="Proteomes" id="UP001152484"/>
    </source>
</evidence>
<dbReference type="GO" id="GO:0005634">
    <property type="term" value="C:nucleus"/>
    <property type="evidence" value="ECO:0007669"/>
    <property type="project" value="UniProtKB-SubCell"/>
</dbReference>
<dbReference type="GO" id="GO:0003677">
    <property type="term" value="F:DNA binding"/>
    <property type="evidence" value="ECO:0007669"/>
    <property type="project" value="UniProtKB-KW"/>
</dbReference>
<sequence length="156" mass="17170">MGRPPRNNTAKAGARLPSNPTSITPQFEDVPVQPLSGRPFCGFIISKKRPIPQMVFPPEMNSELPNGSVPAVITYGKNTWKTTLCVNKNKKSLDSSTWKDFLQNNNVRHGDGLILEVMEIDKDLVKLEAQILRGDFPAELDVQISGGTPENAITID</sequence>
<dbReference type="InterPro" id="IPR015300">
    <property type="entry name" value="DNA-bd_pseudobarrel_sf"/>
</dbReference>
<evidence type="ECO:0000256" key="4">
    <source>
        <dbReference type="ARBA" id="ARBA00023163"/>
    </source>
</evidence>
<dbReference type="Proteomes" id="UP001152484">
    <property type="component" value="Unassembled WGS sequence"/>
</dbReference>
<evidence type="ECO:0000256" key="5">
    <source>
        <dbReference type="ARBA" id="ARBA00023242"/>
    </source>
</evidence>
<dbReference type="SUPFAM" id="SSF101936">
    <property type="entry name" value="DNA-binding pseudobarrel domain"/>
    <property type="match status" value="1"/>
</dbReference>
<dbReference type="AlphaFoldDB" id="A0A9P0ZWV7"/>
<evidence type="ECO:0000313" key="7">
    <source>
        <dbReference type="EMBL" id="CAH9118211.1"/>
    </source>
</evidence>
<keyword evidence="3" id="KW-0238">DNA-binding</keyword>
<comment type="caution">
    <text evidence="7">The sequence shown here is derived from an EMBL/GenBank/DDBJ whole genome shotgun (WGS) entry which is preliminary data.</text>
</comment>
<feature type="region of interest" description="Disordered" evidence="6">
    <location>
        <begin position="1"/>
        <end position="25"/>
    </location>
</feature>
<keyword evidence="8" id="KW-1185">Reference proteome</keyword>
<proteinExistence type="predicted"/>
<dbReference type="EMBL" id="CAMAPE010000075">
    <property type="protein sequence ID" value="CAH9118211.1"/>
    <property type="molecule type" value="Genomic_DNA"/>
</dbReference>
<protein>
    <recommendedName>
        <fullName evidence="9">TF-B3 domain-containing protein</fullName>
    </recommendedName>
</protein>
<accession>A0A9P0ZWV7</accession>
<evidence type="ECO:0000256" key="1">
    <source>
        <dbReference type="ARBA" id="ARBA00004123"/>
    </source>
</evidence>
<keyword evidence="2" id="KW-0805">Transcription regulation</keyword>
<dbReference type="Gene3D" id="2.40.330.10">
    <property type="entry name" value="DNA-binding pseudobarrel domain"/>
    <property type="match status" value="1"/>
</dbReference>
<feature type="compositionally biased region" description="Polar residues" evidence="6">
    <location>
        <begin position="1"/>
        <end position="10"/>
    </location>
</feature>
<dbReference type="OrthoDB" id="638806at2759"/>
<keyword evidence="4" id="KW-0804">Transcription</keyword>
<keyword evidence="5" id="KW-0539">Nucleus</keyword>
<gene>
    <name evidence="7" type="ORF">CEURO_LOCUS21849</name>
</gene>
<name>A0A9P0ZWV7_CUSEU</name>
<comment type="subcellular location">
    <subcellularLocation>
        <location evidence="1">Nucleus</location>
    </subcellularLocation>
</comment>
<evidence type="ECO:0008006" key="9">
    <source>
        <dbReference type="Google" id="ProtNLM"/>
    </source>
</evidence>
<evidence type="ECO:0000256" key="2">
    <source>
        <dbReference type="ARBA" id="ARBA00023015"/>
    </source>
</evidence>
<organism evidence="7 8">
    <name type="scientific">Cuscuta europaea</name>
    <name type="common">European dodder</name>
    <dbReference type="NCBI Taxonomy" id="41803"/>
    <lineage>
        <taxon>Eukaryota</taxon>
        <taxon>Viridiplantae</taxon>
        <taxon>Streptophyta</taxon>
        <taxon>Embryophyta</taxon>
        <taxon>Tracheophyta</taxon>
        <taxon>Spermatophyta</taxon>
        <taxon>Magnoliopsida</taxon>
        <taxon>eudicotyledons</taxon>
        <taxon>Gunneridae</taxon>
        <taxon>Pentapetalae</taxon>
        <taxon>asterids</taxon>
        <taxon>lamiids</taxon>
        <taxon>Solanales</taxon>
        <taxon>Convolvulaceae</taxon>
        <taxon>Cuscuteae</taxon>
        <taxon>Cuscuta</taxon>
        <taxon>Cuscuta subgen. Cuscuta</taxon>
    </lineage>
</organism>
<evidence type="ECO:0000256" key="6">
    <source>
        <dbReference type="SAM" id="MobiDB-lite"/>
    </source>
</evidence>
<reference evidence="7" key="1">
    <citation type="submission" date="2022-07" db="EMBL/GenBank/DDBJ databases">
        <authorList>
            <person name="Macas J."/>
            <person name="Novak P."/>
            <person name="Neumann P."/>
        </authorList>
    </citation>
    <scope>NUCLEOTIDE SEQUENCE</scope>
</reference>
<evidence type="ECO:0000256" key="3">
    <source>
        <dbReference type="ARBA" id="ARBA00023125"/>
    </source>
</evidence>